<sequence length="377" mass="41582">MSKLPIVLPAIRIRQGNQFIFAFGIDGKRVHEFAAVSRVHRTDQTLAGYQRPEVLSHIRAIRRYLESDAALLPNAIVLAFDDRVEFKALDAGASAAAYSTVGHLVIPVDPELADDEKPAWLVDGQQRSAAIRDADVDEFPVAAVGFIARDEAEQRSQFILVNNTKPLPKGLIHELLPTTSAELPAAYARRRLPATVLNFLNFGAGGGEGPFTGRISTPTMANGFIRDNSVLKMIENSLYEGALYQYRDPEDGTGDIPSILMHLNYFWGAVERVFPSAWRLPPTKSRLTHGAGIQSLGYVMDSLTEGVPAAELPGLGIEEILVDLREHCAWTEGTWDFGLDQTRRWNGIQNTPNDVRLLTSHLLRAVRGHEASVATRR</sequence>
<comment type="caution">
    <text evidence="1">The sequence shown here is derived from an EMBL/GenBank/DDBJ whole genome shotgun (WGS) entry which is preliminary data.</text>
</comment>
<accession>A0A4V2EYX8</accession>
<protein>
    <submittedName>
        <fullName evidence="1">DGQHR domain-containing protein</fullName>
    </submittedName>
</protein>
<dbReference type="Proteomes" id="UP000293289">
    <property type="component" value="Unassembled WGS sequence"/>
</dbReference>
<keyword evidence="2" id="KW-1185">Reference proteome</keyword>
<dbReference type="OrthoDB" id="237364at2"/>
<organism evidence="1 2">
    <name type="scientific">Agromyces ramosus</name>
    <dbReference type="NCBI Taxonomy" id="33879"/>
    <lineage>
        <taxon>Bacteria</taxon>
        <taxon>Bacillati</taxon>
        <taxon>Actinomycetota</taxon>
        <taxon>Actinomycetes</taxon>
        <taxon>Micrococcales</taxon>
        <taxon>Microbacteriaceae</taxon>
        <taxon>Agromyces</taxon>
    </lineage>
</organism>
<dbReference type="Pfam" id="PF14072">
    <property type="entry name" value="DndB"/>
    <property type="match status" value="1"/>
</dbReference>
<dbReference type="AlphaFoldDB" id="A0A4V2EYX8"/>
<dbReference type="InterPro" id="IPR017601">
    <property type="entry name" value="DGQHR-contain_dom"/>
</dbReference>
<dbReference type="NCBIfam" id="NF041060">
    <property type="entry name" value="DpdB"/>
    <property type="match status" value="1"/>
</dbReference>
<name>A0A4V2EYX8_9MICO</name>
<dbReference type="NCBIfam" id="TIGR03187">
    <property type="entry name" value="DGQHR"/>
    <property type="match status" value="1"/>
</dbReference>
<dbReference type="CDD" id="cd16413">
    <property type="entry name" value="DGQHR_domain"/>
    <property type="match status" value="1"/>
</dbReference>
<dbReference type="InterPro" id="IPR017642">
    <property type="entry name" value="DNA_S_mod_DndB"/>
</dbReference>
<dbReference type="EMBL" id="SGWY01000003">
    <property type="protein sequence ID" value="RZS64540.1"/>
    <property type="molecule type" value="Genomic_DNA"/>
</dbReference>
<proteinExistence type="predicted"/>
<evidence type="ECO:0000313" key="2">
    <source>
        <dbReference type="Proteomes" id="UP000293289"/>
    </source>
</evidence>
<evidence type="ECO:0000313" key="1">
    <source>
        <dbReference type="EMBL" id="RZS64540.1"/>
    </source>
</evidence>
<dbReference type="RefSeq" id="WP_130353755.1">
    <property type="nucleotide sequence ID" value="NZ_SGWY01000003.1"/>
</dbReference>
<reference evidence="1 2" key="1">
    <citation type="submission" date="2019-02" db="EMBL/GenBank/DDBJ databases">
        <title>Genomic Encyclopedia of Type Strains, Phase IV (KMG-IV): sequencing the most valuable type-strain genomes for metagenomic binning, comparative biology and taxonomic classification.</title>
        <authorList>
            <person name="Goeker M."/>
        </authorList>
    </citation>
    <scope>NUCLEOTIDE SEQUENCE [LARGE SCALE GENOMIC DNA]</scope>
    <source>
        <strain evidence="1 2">DSM 43045</strain>
    </source>
</reference>
<gene>
    <name evidence="1" type="ORF">EV187_2927</name>
</gene>